<evidence type="ECO:0000313" key="1">
    <source>
        <dbReference type="EMBL" id="OJJ36799.1"/>
    </source>
</evidence>
<dbReference type="GeneID" id="63751707"/>
<dbReference type="RefSeq" id="XP_040690475.1">
    <property type="nucleotide sequence ID" value="XM_040835859.1"/>
</dbReference>
<organism evidence="1 2">
    <name type="scientific">Aspergillus wentii DTO 134E9</name>
    <dbReference type="NCBI Taxonomy" id="1073089"/>
    <lineage>
        <taxon>Eukaryota</taxon>
        <taxon>Fungi</taxon>
        <taxon>Dikarya</taxon>
        <taxon>Ascomycota</taxon>
        <taxon>Pezizomycotina</taxon>
        <taxon>Eurotiomycetes</taxon>
        <taxon>Eurotiomycetidae</taxon>
        <taxon>Eurotiales</taxon>
        <taxon>Aspergillaceae</taxon>
        <taxon>Aspergillus</taxon>
        <taxon>Aspergillus subgen. Cremei</taxon>
    </lineage>
</organism>
<accession>A0A1L9RPE6</accession>
<dbReference type="AlphaFoldDB" id="A0A1L9RPE6"/>
<gene>
    <name evidence="1" type="ORF">ASPWEDRAFT_427727</name>
</gene>
<protein>
    <submittedName>
        <fullName evidence="1">Uncharacterized protein</fullName>
    </submittedName>
</protein>
<sequence>MERKDGGFAQVLSETAVDNPTVECQWATCVALKGVHTTDSRSRRQSHALHSDFYTSTIPTINSSLLRPQHKSQDAPPNGMRYHQSGSTQMDLNGINHKQPQEYTGQSFFSSFSNSIPRRIHPLRGAGNHKQNQWFLQEAADGFVGGGNDRLWLTFVTREQTKCFFSRLCMSQWAENGII</sequence>
<evidence type="ECO:0000313" key="2">
    <source>
        <dbReference type="Proteomes" id="UP000184383"/>
    </source>
</evidence>
<proteinExistence type="predicted"/>
<dbReference type="EMBL" id="KV878211">
    <property type="protein sequence ID" value="OJJ36799.1"/>
    <property type="molecule type" value="Genomic_DNA"/>
</dbReference>
<name>A0A1L9RPE6_ASPWE</name>
<keyword evidence="2" id="KW-1185">Reference proteome</keyword>
<reference evidence="2" key="1">
    <citation type="journal article" date="2017" name="Genome Biol.">
        <title>Comparative genomics reveals high biological diversity and specific adaptations in the industrially and medically important fungal genus Aspergillus.</title>
        <authorList>
            <person name="de Vries R.P."/>
            <person name="Riley R."/>
            <person name="Wiebenga A."/>
            <person name="Aguilar-Osorio G."/>
            <person name="Amillis S."/>
            <person name="Uchima C.A."/>
            <person name="Anderluh G."/>
            <person name="Asadollahi M."/>
            <person name="Askin M."/>
            <person name="Barry K."/>
            <person name="Battaglia E."/>
            <person name="Bayram O."/>
            <person name="Benocci T."/>
            <person name="Braus-Stromeyer S.A."/>
            <person name="Caldana C."/>
            <person name="Canovas D."/>
            <person name="Cerqueira G.C."/>
            <person name="Chen F."/>
            <person name="Chen W."/>
            <person name="Choi C."/>
            <person name="Clum A."/>
            <person name="Dos Santos R.A."/>
            <person name="Damasio A.R."/>
            <person name="Diallinas G."/>
            <person name="Emri T."/>
            <person name="Fekete E."/>
            <person name="Flipphi M."/>
            <person name="Freyberg S."/>
            <person name="Gallo A."/>
            <person name="Gournas C."/>
            <person name="Habgood R."/>
            <person name="Hainaut M."/>
            <person name="Harispe M.L."/>
            <person name="Henrissat B."/>
            <person name="Hilden K.S."/>
            <person name="Hope R."/>
            <person name="Hossain A."/>
            <person name="Karabika E."/>
            <person name="Karaffa L."/>
            <person name="Karanyi Z."/>
            <person name="Krasevec N."/>
            <person name="Kuo A."/>
            <person name="Kusch H."/>
            <person name="LaButti K."/>
            <person name="Lagendijk E.L."/>
            <person name="Lapidus A."/>
            <person name="Levasseur A."/>
            <person name="Lindquist E."/>
            <person name="Lipzen A."/>
            <person name="Logrieco A.F."/>
            <person name="MacCabe A."/>
            <person name="Maekelae M.R."/>
            <person name="Malavazi I."/>
            <person name="Melin P."/>
            <person name="Meyer V."/>
            <person name="Mielnichuk N."/>
            <person name="Miskei M."/>
            <person name="Molnar A.P."/>
            <person name="Mule G."/>
            <person name="Ngan C.Y."/>
            <person name="Orejas M."/>
            <person name="Orosz E."/>
            <person name="Ouedraogo J.P."/>
            <person name="Overkamp K.M."/>
            <person name="Park H.-S."/>
            <person name="Perrone G."/>
            <person name="Piumi F."/>
            <person name="Punt P.J."/>
            <person name="Ram A.F."/>
            <person name="Ramon A."/>
            <person name="Rauscher S."/>
            <person name="Record E."/>
            <person name="Riano-Pachon D.M."/>
            <person name="Robert V."/>
            <person name="Roehrig J."/>
            <person name="Ruller R."/>
            <person name="Salamov A."/>
            <person name="Salih N.S."/>
            <person name="Samson R.A."/>
            <person name="Sandor E."/>
            <person name="Sanguinetti M."/>
            <person name="Schuetze T."/>
            <person name="Sepcic K."/>
            <person name="Shelest E."/>
            <person name="Sherlock G."/>
            <person name="Sophianopoulou V."/>
            <person name="Squina F.M."/>
            <person name="Sun H."/>
            <person name="Susca A."/>
            <person name="Todd R.B."/>
            <person name="Tsang A."/>
            <person name="Unkles S.E."/>
            <person name="van de Wiele N."/>
            <person name="van Rossen-Uffink D."/>
            <person name="Oliveira J.V."/>
            <person name="Vesth T.C."/>
            <person name="Visser J."/>
            <person name="Yu J.-H."/>
            <person name="Zhou M."/>
            <person name="Andersen M.R."/>
            <person name="Archer D.B."/>
            <person name="Baker S.E."/>
            <person name="Benoit I."/>
            <person name="Brakhage A.A."/>
            <person name="Braus G.H."/>
            <person name="Fischer R."/>
            <person name="Frisvad J.C."/>
            <person name="Goldman G.H."/>
            <person name="Houbraken J."/>
            <person name="Oakley B."/>
            <person name="Pocsi I."/>
            <person name="Scazzocchio C."/>
            <person name="Seiboth B."/>
            <person name="vanKuyk P.A."/>
            <person name="Wortman J."/>
            <person name="Dyer P.S."/>
            <person name="Grigoriev I.V."/>
        </authorList>
    </citation>
    <scope>NUCLEOTIDE SEQUENCE [LARGE SCALE GENOMIC DNA]</scope>
    <source>
        <strain evidence="2">DTO 134E9</strain>
    </source>
</reference>
<dbReference type="VEuPathDB" id="FungiDB:ASPWEDRAFT_427727"/>
<dbReference type="Proteomes" id="UP000184383">
    <property type="component" value="Unassembled WGS sequence"/>
</dbReference>